<sequence>MASRAAGSRSSPQRPPPASNDIDDYDVDDDIFAEYGSDESAQKNGQSKKRKDAASLGIDEEVAVAKKMRAPMVKLDENRLLSEKGIPKLRRKARDLKFKGKDHEFSDAARLLSFYQLWLDDLFPKAKFLDALVMVEKAGHKKHMQMKRMEWINEGKPKPHTDQDDEDMFGESNQPEERETSRFPARVAPIFQNRASQRPKTPTRDDPFGDEDIYDATPRAPRITGPAGGPNTGKSVQPGEMPDDDDLDALMAEEEAQRTAPTNSIFGSGTVSRPRDQVDQDDLDALMAEAEAEANPSKQNDGAAPKPKPSVAAGEDDDLDALMAEAEASSRNPQQRDLAEGAMPLSQEEQSSNGHVAGEDEEEAMAEMDGLW</sequence>
<reference evidence="10 11" key="1">
    <citation type="submission" date="2018-06" db="EMBL/GenBank/DDBJ databases">
        <title>Complete Genomes of Monosporascus.</title>
        <authorList>
            <person name="Robinson A.J."/>
            <person name="Natvig D.O."/>
        </authorList>
    </citation>
    <scope>NUCLEOTIDE SEQUENCE [LARGE SCALE GENOMIC DNA]</scope>
    <source>
        <strain evidence="10 11">CBS 110550</strain>
    </source>
</reference>
<dbReference type="EMBL" id="QJNU01000131">
    <property type="protein sequence ID" value="RYP06398.1"/>
    <property type="molecule type" value="Genomic_DNA"/>
</dbReference>
<feature type="region of interest" description="Disordered" evidence="8">
    <location>
        <begin position="154"/>
        <end position="372"/>
    </location>
</feature>
<dbReference type="OrthoDB" id="437078at2759"/>
<evidence type="ECO:0000256" key="8">
    <source>
        <dbReference type="SAM" id="MobiDB-lite"/>
    </source>
</evidence>
<comment type="subcellular location">
    <subcellularLocation>
        <location evidence="1 7">Nucleus</location>
    </subcellularLocation>
</comment>
<evidence type="ECO:0000256" key="4">
    <source>
        <dbReference type="ARBA" id="ARBA00022880"/>
    </source>
</evidence>
<name>A0A4Q4TIK7_9PEZI</name>
<gene>
    <name evidence="10" type="ORF">DL764_003190</name>
</gene>
<feature type="compositionally biased region" description="Acidic residues" evidence="8">
    <location>
        <begin position="241"/>
        <end position="254"/>
    </location>
</feature>
<feature type="region of interest" description="Disordered" evidence="8">
    <location>
        <begin position="1"/>
        <end position="56"/>
    </location>
</feature>
<dbReference type="STRING" id="155417.A0A4Q4TIK7"/>
<accession>A0A4Q4TIK7</accession>
<feature type="compositionally biased region" description="Acidic residues" evidence="8">
    <location>
        <begin position="21"/>
        <end position="32"/>
    </location>
</feature>
<dbReference type="Pfam" id="PF07962">
    <property type="entry name" value="Swi3"/>
    <property type="match status" value="1"/>
</dbReference>
<comment type="function">
    <text evidence="7">Plays an important role in the control of DNA replication and the maintenance of replication fork stability.</text>
</comment>
<evidence type="ECO:0000313" key="10">
    <source>
        <dbReference type="EMBL" id="RYP06398.1"/>
    </source>
</evidence>
<dbReference type="InterPro" id="IPR012923">
    <property type="entry name" value="Csm3"/>
</dbReference>
<evidence type="ECO:0000313" key="11">
    <source>
        <dbReference type="Proteomes" id="UP000293360"/>
    </source>
</evidence>
<dbReference type="GO" id="GO:0043111">
    <property type="term" value="P:replication fork arrest"/>
    <property type="evidence" value="ECO:0007669"/>
    <property type="project" value="TreeGrafter"/>
</dbReference>
<evidence type="ECO:0000256" key="2">
    <source>
        <dbReference type="ARBA" id="ARBA00006075"/>
    </source>
</evidence>
<dbReference type="GO" id="GO:0000076">
    <property type="term" value="P:DNA replication checkpoint signaling"/>
    <property type="evidence" value="ECO:0007669"/>
    <property type="project" value="UniProtKB-UniRule"/>
</dbReference>
<organism evidence="10 11">
    <name type="scientific">Monosporascus ibericus</name>
    <dbReference type="NCBI Taxonomy" id="155417"/>
    <lineage>
        <taxon>Eukaryota</taxon>
        <taxon>Fungi</taxon>
        <taxon>Dikarya</taxon>
        <taxon>Ascomycota</taxon>
        <taxon>Pezizomycotina</taxon>
        <taxon>Sordariomycetes</taxon>
        <taxon>Xylariomycetidae</taxon>
        <taxon>Xylariales</taxon>
        <taxon>Xylariales incertae sedis</taxon>
        <taxon>Monosporascus</taxon>
    </lineage>
</organism>
<keyword evidence="11" id="KW-1185">Reference proteome</keyword>
<evidence type="ECO:0000256" key="6">
    <source>
        <dbReference type="ARBA" id="ARBA00023306"/>
    </source>
</evidence>
<feature type="domain" description="Chromosome segregation in meiosis protein 3" evidence="9">
    <location>
        <begin position="74"/>
        <end position="155"/>
    </location>
</feature>
<keyword evidence="4" id="KW-0236">DNA replication inhibitor</keyword>
<keyword evidence="3 7" id="KW-0227">DNA damage</keyword>
<dbReference type="PANTHER" id="PTHR13220">
    <property type="entry name" value="TIMELESS INTERACTING-RELATED"/>
    <property type="match status" value="1"/>
</dbReference>
<proteinExistence type="inferred from homology"/>
<dbReference type="GO" id="GO:0003677">
    <property type="term" value="F:DNA binding"/>
    <property type="evidence" value="ECO:0007669"/>
    <property type="project" value="TreeGrafter"/>
</dbReference>
<keyword evidence="5 7" id="KW-0539">Nucleus</keyword>
<feature type="compositionally biased region" description="Low complexity" evidence="8">
    <location>
        <begin position="1"/>
        <end position="12"/>
    </location>
</feature>
<keyword evidence="6 7" id="KW-0131">Cell cycle</keyword>
<feature type="compositionally biased region" description="Polar residues" evidence="8">
    <location>
        <begin position="259"/>
        <end position="271"/>
    </location>
</feature>
<dbReference type="PANTHER" id="PTHR13220:SF11">
    <property type="entry name" value="TIMELESS-INTERACTING PROTEIN"/>
    <property type="match status" value="1"/>
</dbReference>
<dbReference type="GO" id="GO:0006974">
    <property type="term" value="P:DNA damage response"/>
    <property type="evidence" value="ECO:0007669"/>
    <property type="project" value="UniProtKB-KW"/>
</dbReference>
<dbReference type="InterPro" id="IPR040038">
    <property type="entry name" value="TIPIN/Csm3/Swi3"/>
</dbReference>
<protein>
    <recommendedName>
        <fullName evidence="7">Chromosome segregation in meiosis protein</fullName>
    </recommendedName>
</protein>
<dbReference type="GO" id="GO:0031298">
    <property type="term" value="C:replication fork protection complex"/>
    <property type="evidence" value="ECO:0007669"/>
    <property type="project" value="TreeGrafter"/>
</dbReference>
<evidence type="ECO:0000256" key="1">
    <source>
        <dbReference type="ARBA" id="ARBA00004123"/>
    </source>
</evidence>
<evidence type="ECO:0000259" key="9">
    <source>
        <dbReference type="Pfam" id="PF07962"/>
    </source>
</evidence>
<dbReference type="Proteomes" id="UP000293360">
    <property type="component" value="Unassembled WGS sequence"/>
</dbReference>
<evidence type="ECO:0000256" key="3">
    <source>
        <dbReference type="ARBA" id="ARBA00022763"/>
    </source>
</evidence>
<evidence type="ECO:0000256" key="5">
    <source>
        <dbReference type="ARBA" id="ARBA00023242"/>
    </source>
</evidence>
<evidence type="ECO:0000256" key="7">
    <source>
        <dbReference type="RuleBase" id="RU366049"/>
    </source>
</evidence>
<dbReference type="AlphaFoldDB" id="A0A4Q4TIK7"/>
<comment type="similarity">
    <text evidence="2 7">Belongs to the CSM3 family.</text>
</comment>
<comment type="caution">
    <text evidence="10">The sequence shown here is derived from an EMBL/GenBank/DDBJ whole genome shotgun (WGS) entry which is preliminary data.</text>
</comment>
<dbReference type="GO" id="GO:0031297">
    <property type="term" value="P:replication fork processing"/>
    <property type="evidence" value="ECO:0007669"/>
    <property type="project" value="UniProtKB-UniRule"/>
</dbReference>